<dbReference type="PATRIC" id="fig|1333534.5.peg.213"/>
<dbReference type="InterPro" id="IPR017115">
    <property type="entry name" value="Tellurite_resistance_TerA"/>
</dbReference>
<gene>
    <name evidence="2" type="ORF">VK70_00965</name>
</gene>
<reference evidence="2 3" key="2">
    <citation type="journal article" date="2016" name="Genome Announc.">
        <title>Genome Sequence of a Gram-Positive Diazotroph, Paenibacillus durus Type Strain ATCC 35681.</title>
        <authorList>
            <person name="Halim M.A."/>
            <person name="Rahman A.Y."/>
            <person name="Sim K.S."/>
            <person name="Yam H.C."/>
            <person name="Rahim A.A."/>
            <person name="Ghazali A.H."/>
            <person name="Najimudin N."/>
        </authorList>
    </citation>
    <scope>NUCLEOTIDE SEQUENCE [LARGE SCALE GENOMIC DNA]</scope>
    <source>
        <strain evidence="2 3">ATCC 35681</strain>
    </source>
</reference>
<dbReference type="HOGENOM" id="CLU_047549_0_0_9"/>
<evidence type="ECO:0000313" key="3">
    <source>
        <dbReference type="Proteomes" id="UP000034189"/>
    </source>
</evidence>
<accession>A0A0F7F7K6</accession>
<dbReference type="OrthoDB" id="179721at2"/>
<organism evidence="2 3">
    <name type="scientific">Paenibacillus durus ATCC 35681</name>
    <dbReference type="NCBI Taxonomy" id="1333534"/>
    <lineage>
        <taxon>Bacteria</taxon>
        <taxon>Bacillati</taxon>
        <taxon>Bacillota</taxon>
        <taxon>Bacilli</taxon>
        <taxon>Bacillales</taxon>
        <taxon>Paenibacillaceae</taxon>
        <taxon>Paenibacillus</taxon>
    </lineage>
</organism>
<dbReference type="InterPro" id="IPR003325">
    <property type="entry name" value="TerD"/>
</dbReference>
<dbReference type="PANTHER" id="PTHR32097">
    <property type="entry name" value="CAMP-BINDING PROTEIN 1-RELATED"/>
    <property type="match status" value="1"/>
</dbReference>
<dbReference type="Proteomes" id="UP000034189">
    <property type="component" value="Chromosome"/>
</dbReference>
<dbReference type="EMBL" id="CP011114">
    <property type="protein sequence ID" value="AKG33354.1"/>
    <property type="molecule type" value="Genomic_DNA"/>
</dbReference>
<dbReference type="AlphaFoldDB" id="A0A0F7F7K6"/>
<dbReference type="PIRSF" id="PIRSF037118">
    <property type="entry name" value="Tellurite_resistance_TerA"/>
    <property type="match status" value="1"/>
</dbReference>
<feature type="domain" description="TerD" evidence="1">
    <location>
        <begin position="1"/>
        <end position="184"/>
    </location>
</feature>
<dbReference type="Gene3D" id="2.60.60.30">
    <property type="entry name" value="sav2460 like domains"/>
    <property type="match status" value="2"/>
</dbReference>
<evidence type="ECO:0000259" key="1">
    <source>
        <dbReference type="Pfam" id="PF02342"/>
    </source>
</evidence>
<dbReference type="CDD" id="cd06974">
    <property type="entry name" value="TerD_like"/>
    <property type="match status" value="2"/>
</dbReference>
<protein>
    <submittedName>
        <fullName evidence="2">Tellurium resistance protein TerA</fullName>
    </submittedName>
</protein>
<evidence type="ECO:0000313" key="2">
    <source>
        <dbReference type="EMBL" id="AKG33354.1"/>
    </source>
</evidence>
<dbReference type="InterPro" id="IPR051324">
    <property type="entry name" value="Stress/Tellurium_Resist"/>
</dbReference>
<name>A0A0F7F7K6_PAEDU</name>
<dbReference type="PANTHER" id="PTHR32097:SF15">
    <property type="entry name" value="STRESS RESPONSE PROTEIN SCP2"/>
    <property type="match status" value="1"/>
</dbReference>
<dbReference type="RefSeq" id="WP_025697708.1">
    <property type="nucleotide sequence ID" value="NZ_ASQQ01000533.1"/>
</dbReference>
<reference evidence="2 3" key="1">
    <citation type="submission" date="2015-03" db="EMBL/GenBank/DDBJ databases">
        <authorList>
            <person name="Abdul Halim M."/>
        </authorList>
    </citation>
    <scope>NUCLEOTIDE SEQUENCE [LARGE SCALE GENOMIC DNA]</scope>
    <source>
        <strain evidence="2 3">ATCC 35681</strain>
    </source>
</reference>
<proteinExistence type="predicted"/>
<dbReference type="Pfam" id="PF02342">
    <property type="entry name" value="TerD"/>
    <property type="match status" value="1"/>
</dbReference>
<sequence>MTSSLLKGQKADVTKSNPTAANVIVGMGWISNSSVEVDFSCFMLGKNDKVTNDNDLIFYGNPIGPNQSVSVLDIEKKAYGGVTDKAQLSIHFQKIPGAYERVSFALTIYEGEKRRQNFSLLDNTYIRIVDPVKGEEIVRFNIGKSFSVETAIVVGELYRYNGEWKFNAIAAGYSGGLAALCGSYGIEVNDQQEAAPTLEIKPTPAPPAPPTPGASPINLKKIELKKRGDVINLQKGTGPIGEILVNLNWNQKKKKGFFSSSAGIDLDLGCLFELSDGYKGVIQALGNAFGSTHREPYISLDGDDRTGSVTTGENLRINGHHITEIKRVLVFAYIYHGVTNWSEADGVVTIKQSSGPDIEVRLDDHNNRKGMCAIAMITNVDNKTFSVEKLVNYVADHLDLDKKYHWGLRWTHGSK</sequence>